<dbReference type="Gene3D" id="2.130.10.10">
    <property type="entry name" value="YVTN repeat-like/Quinoprotein amine dehydrogenase"/>
    <property type="match status" value="3"/>
</dbReference>
<keyword evidence="5" id="KW-1185">Reference proteome</keyword>
<dbReference type="Proteomes" id="UP000294980">
    <property type="component" value="Unassembled WGS sequence"/>
</dbReference>
<dbReference type="EMBL" id="SLWX01000003">
    <property type="protein sequence ID" value="TCO77011.1"/>
    <property type="molecule type" value="Genomic_DNA"/>
</dbReference>
<evidence type="ECO:0000256" key="2">
    <source>
        <dbReference type="SAM" id="SignalP"/>
    </source>
</evidence>
<evidence type="ECO:0000259" key="3">
    <source>
        <dbReference type="Pfam" id="PF15902"/>
    </source>
</evidence>
<sequence length="1091" mass="120743">MQRWMSCMAAVLLFAGLGFGGRAVIADESAEGPDFSGLEWRNIGPAFMSGRIADVAWHPDDNSVWYVAVGSGGVWKTVNAGVTWTPIFDQQTSYSIGSVTLDPSNPEIVWVGTGENVGGRHVAYGDGVYRSDDGGHSWTNMGLKNSEHISKVIVHPEDSNTVWVASQGPLWSKGGDRGLFLSTDGGETWEKTLGDDEWTGVTDVIMDPRDPDVLYAATWQHHRTVAAYMGGGPESGVHRSLDGGRSWQKLENGLPDGNIGKIGLAISATDPDVVYAALELNRREGAVFRSANRGASWERGADAVGGGTGPHYYQELYASPHHHDWLYLVGPNVQVSKDGGKTFTPQITPFQHGDMHSINFHPTDPDYLMMGTDGGLYESFDLGEKWRYMANLPITQFYKLALDDAEPFYNIYGGTQDNSTQRGPSRTDNVHGILNSDWRVVLGGDGHQPATEPGNPDIAYAQWQQGNLTRLDLTTGESVYIKPQPAPGDPAERYNWDSPILVSPHNPTRLYFASQRVWRSEDRGNDWTAISGDLTRNQDRMRLPLMDRQWSWDAPWDMYAMSDYNTITSLAESPLVEGLLYAGTDDGMIQVSENGGDSWRALEVGKLPGVPATAFVNDIRADLHDADTVYVALDNHKYGDFKPYLLVSRNRGRSWKNIGDGLPDRHLVWRMVQDHERADLLFAGTEFGVFFTLDAGDSWHKLWSNAPTIGVRDLQIQRRENDLVAGTFGRGIYVLDDYSALRDLDAETLAAEASLFEPRDAWWYVERSVMGARRLGSQGDGLYAADNPPFGAVFTYHLAEGFSTLEAQRQQDEKARLDKGQNVGFVGWDAVEAERREAAPALKLVIRDANDQVIRRVDAPAEKGFQRVAWDLRHPYSGAVETPPNWQGQPPRGFLAMPGDYTAELVLLRDGRTRSLADPVTVTVRRLHEGALQGAALEEVDAFWKALSALSGRFSAARYALEDAVEDVEVMQSMLAATARVPGELDERLHTLRQELYDLDQALSGHRSKQEVGDYEIHRVGNWLMHATAGVAGSTYGPTPAHERSLQYAAEAFAPIRDRLNSILTEDLPELREALLERGAPWGRGQTIPED</sequence>
<dbReference type="OrthoDB" id="5664384at2"/>
<feature type="signal peptide" evidence="2">
    <location>
        <begin position="1"/>
        <end position="26"/>
    </location>
</feature>
<comment type="caution">
    <text evidence="4">The sequence shown here is derived from an EMBL/GenBank/DDBJ whole genome shotgun (WGS) entry which is preliminary data.</text>
</comment>
<dbReference type="InterPro" id="IPR031778">
    <property type="entry name" value="Sortilin_N"/>
</dbReference>
<evidence type="ECO:0000256" key="1">
    <source>
        <dbReference type="ARBA" id="ARBA00022737"/>
    </source>
</evidence>
<gene>
    <name evidence="4" type="ORF">EV688_10324</name>
</gene>
<proteinExistence type="predicted"/>
<feature type="domain" description="Sortilin N-terminal" evidence="3">
    <location>
        <begin position="128"/>
        <end position="253"/>
    </location>
</feature>
<keyword evidence="2" id="KW-0732">Signal</keyword>
<dbReference type="InterPro" id="IPR036278">
    <property type="entry name" value="Sialidase_sf"/>
</dbReference>
<dbReference type="InterPro" id="IPR015943">
    <property type="entry name" value="WD40/YVTN_repeat-like_dom_sf"/>
</dbReference>
<evidence type="ECO:0000313" key="5">
    <source>
        <dbReference type="Proteomes" id="UP000294980"/>
    </source>
</evidence>
<feature type="chain" id="PRO_5021033245" evidence="2">
    <location>
        <begin position="27"/>
        <end position="1091"/>
    </location>
</feature>
<dbReference type="PANTHER" id="PTHR12106">
    <property type="entry name" value="SORTILIN RELATED"/>
    <property type="match status" value="1"/>
</dbReference>
<dbReference type="Pfam" id="PF15902">
    <property type="entry name" value="Sortilin-Vps10"/>
    <property type="match status" value="1"/>
</dbReference>
<dbReference type="AlphaFoldDB" id="A0A4R2KRT5"/>
<accession>A0A4R2KRT5</accession>
<protein>
    <submittedName>
        <fullName evidence="4">Photosystem II stability/assembly factor-like uncharacterized protein</fullName>
    </submittedName>
</protein>
<dbReference type="SUPFAM" id="SSF110296">
    <property type="entry name" value="Oligoxyloglucan reducing end-specific cellobiohydrolase"/>
    <property type="match status" value="1"/>
</dbReference>
<keyword evidence="1" id="KW-0677">Repeat</keyword>
<name>A0A4R2KRT5_9GAMM</name>
<dbReference type="InterPro" id="IPR050310">
    <property type="entry name" value="VPS10-sortilin"/>
</dbReference>
<reference evidence="4 5" key="1">
    <citation type="submission" date="2019-03" db="EMBL/GenBank/DDBJ databases">
        <title>Genomic Encyclopedia of Type Strains, Phase IV (KMG-IV): sequencing the most valuable type-strain genomes for metagenomic binning, comparative biology and taxonomic classification.</title>
        <authorList>
            <person name="Goeker M."/>
        </authorList>
    </citation>
    <scope>NUCLEOTIDE SEQUENCE [LARGE SCALE GENOMIC DNA]</scope>
    <source>
        <strain evidence="4 5">DSM 23344</strain>
    </source>
</reference>
<dbReference type="PANTHER" id="PTHR12106:SF27">
    <property type="entry name" value="SORTILIN-RELATED RECEPTOR"/>
    <property type="match status" value="1"/>
</dbReference>
<dbReference type="CDD" id="cd15482">
    <property type="entry name" value="Sialidase_non-viral"/>
    <property type="match status" value="2"/>
</dbReference>
<dbReference type="SUPFAM" id="SSF50939">
    <property type="entry name" value="Sialidases"/>
    <property type="match status" value="1"/>
</dbReference>
<organism evidence="4 5">
    <name type="scientific">Chromatocurvus halotolerans</name>
    <dbReference type="NCBI Taxonomy" id="1132028"/>
    <lineage>
        <taxon>Bacteria</taxon>
        <taxon>Pseudomonadati</taxon>
        <taxon>Pseudomonadota</taxon>
        <taxon>Gammaproteobacteria</taxon>
        <taxon>Cellvibrionales</taxon>
        <taxon>Halieaceae</taxon>
        <taxon>Chromatocurvus</taxon>
    </lineage>
</organism>
<evidence type="ECO:0000313" key="4">
    <source>
        <dbReference type="EMBL" id="TCO77011.1"/>
    </source>
</evidence>